<dbReference type="Proteomes" id="UP000294192">
    <property type="component" value="Unassembled WGS sequence"/>
</dbReference>
<reference evidence="1 2" key="1">
    <citation type="submission" date="2018-02" db="EMBL/GenBank/DDBJ databases">
        <title>Mycoplasma marinum and Mycoplasma todarodis sp. nov., moderately halophilic and psychrotolerant mycoplasmas isolated from cephalopods.</title>
        <authorList>
            <person name="Viver T."/>
        </authorList>
    </citation>
    <scope>NUCLEOTIDE SEQUENCE [LARGE SCALE GENOMIC DNA]</scope>
    <source>
        <strain evidence="1 2">PE</strain>
    </source>
</reference>
<keyword evidence="2" id="KW-1185">Reference proteome</keyword>
<gene>
    <name evidence="1" type="ORF">C4B24_03060</name>
</gene>
<name>A0A4R0XNS5_9MOLU</name>
<protein>
    <submittedName>
        <fullName evidence="1">Uncharacterized protein</fullName>
    </submittedName>
</protein>
<dbReference type="EMBL" id="PSZO01000012">
    <property type="protein sequence ID" value="TCG11152.1"/>
    <property type="molecule type" value="Genomic_DNA"/>
</dbReference>
<evidence type="ECO:0000313" key="2">
    <source>
        <dbReference type="Proteomes" id="UP000294192"/>
    </source>
</evidence>
<evidence type="ECO:0000313" key="1">
    <source>
        <dbReference type="EMBL" id="TCG11152.1"/>
    </source>
</evidence>
<accession>A0A4R0XNS5</accession>
<comment type="caution">
    <text evidence="1">The sequence shown here is derived from an EMBL/GenBank/DDBJ whole genome shotgun (WGS) entry which is preliminary data.</text>
</comment>
<proteinExistence type="predicted"/>
<sequence>MLNVSVNVECYKTNNIFDKLLIDYCIKDVSQVLWGRQKINAKIYGDEKVYVTSTIGGNYA</sequence>
<dbReference type="AlphaFoldDB" id="A0A4R0XNS5"/>
<organism evidence="1 2">
    <name type="scientific">Mycoplasma marinum</name>
    <dbReference type="NCBI Taxonomy" id="1937190"/>
    <lineage>
        <taxon>Bacteria</taxon>
        <taxon>Bacillati</taxon>
        <taxon>Mycoplasmatota</taxon>
        <taxon>Mollicutes</taxon>
        <taxon>Mycoplasmataceae</taxon>
        <taxon>Mycoplasma</taxon>
    </lineage>
</organism>